<dbReference type="SUPFAM" id="SSF55486">
    <property type="entry name" value="Metalloproteases ('zincins'), catalytic domain"/>
    <property type="match status" value="1"/>
</dbReference>
<evidence type="ECO:0000259" key="1">
    <source>
        <dbReference type="SMART" id="SM00235"/>
    </source>
</evidence>
<dbReference type="EMBL" id="BSYA01000010">
    <property type="protein sequence ID" value="GMG24275.1"/>
    <property type="molecule type" value="Genomic_DNA"/>
</dbReference>
<dbReference type="Pfam" id="PF12388">
    <property type="entry name" value="Peptidase_M57"/>
    <property type="match status" value="1"/>
</dbReference>
<dbReference type="GO" id="GO:0008270">
    <property type="term" value="F:zinc ion binding"/>
    <property type="evidence" value="ECO:0007669"/>
    <property type="project" value="InterPro"/>
</dbReference>
<feature type="domain" description="Peptidase metallopeptidase" evidence="1">
    <location>
        <begin position="74"/>
        <end position="239"/>
    </location>
</feature>
<dbReference type="OrthoDB" id="406838at2759"/>
<sequence length="256" mass="28602">MATKDPSNKEVLLQETAQHLGTQALDTVDISRVSAPVPQGTGKLPSSPVCITQEPVPQNFKHDPAAIMVGLGTEVPRWRPGSVIKWTAWRMGYDSQDDANYAAAQLQQAAEEWNKLNIGVTFEFVPLAKDANFVLSHGGNKGTVLASAYFPNNKDLNFVYVYSFAFQPDWKPFLWRVFTHELGHVIGLRHEFAMNPGPYFEGDAVQINERNPLSVMNYRREPPEIQQSDVEATKKFYSFPAGTEISSTAIVDYVPR</sequence>
<evidence type="ECO:0000313" key="3">
    <source>
        <dbReference type="EMBL" id="OOO13311.1"/>
    </source>
</evidence>
<dbReference type="OMA" id="VIKWTAW"/>
<dbReference type="GO" id="GO:0008237">
    <property type="term" value="F:metallopeptidase activity"/>
    <property type="evidence" value="ECO:0007669"/>
    <property type="project" value="InterPro"/>
</dbReference>
<dbReference type="VEuPathDB" id="FungiDB:AO090005000394"/>
<comment type="caution">
    <text evidence="3">The sequence shown here is derived from an EMBL/GenBank/DDBJ whole genome shotgun (WGS) entry which is preliminary data.</text>
</comment>
<dbReference type="EMBL" id="MKZY01000002">
    <property type="protein sequence ID" value="OOO13311.1"/>
    <property type="molecule type" value="Genomic_DNA"/>
</dbReference>
<dbReference type="eggNOG" id="ENOG502SH8B">
    <property type="taxonomic scope" value="Eukaryota"/>
</dbReference>
<dbReference type="GO" id="GO:0006508">
    <property type="term" value="P:proteolysis"/>
    <property type="evidence" value="ECO:0007669"/>
    <property type="project" value="InterPro"/>
</dbReference>
<reference evidence="2" key="2">
    <citation type="submission" date="2023-04" db="EMBL/GenBank/DDBJ databases">
        <title>Aspergillus oryzae NBRC 4228.</title>
        <authorList>
            <person name="Ichikawa N."/>
            <person name="Sato H."/>
            <person name="Tonouchi N."/>
        </authorList>
    </citation>
    <scope>NUCLEOTIDE SEQUENCE</scope>
    <source>
        <strain evidence="2">NBRC 4228</strain>
    </source>
</reference>
<name>A0A1S9DW95_ASPOZ</name>
<dbReference type="InterPro" id="IPR006026">
    <property type="entry name" value="Peptidase_Metallo"/>
</dbReference>
<dbReference type="SMART" id="SM00235">
    <property type="entry name" value="ZnMc"/>
    <property type="match status" value="1"/>
</dbReference>
<accession>A0A1S9DW95</accession>
<evidence type="ECO:0000313" key="2">
    <source>
        <dbReference type="EMBL" id="GMG24275.1"/>
    </source>
</evidence>
<gene>
    <name evidence="2" type="ORF">Aory04_000155200</name>
    <name evidence="3" type="ORF">OAory_01010600</name>
</gene>
<reference evidence="3 4" key="1">
    <citation type="submission" date="2016-10" db="EMBL/GenBank/DDBJ databases">
        <title>Genome sequencing of Aspergillus oryzae BCC7051.</title>
        <authorList>
            <person name="Thammarongtham C."/>
            <person name="Vorapreeda T."/>
            <person name="Nookaew I."/>
            <person name="Srisuk T."/>
            <person name="Land M."/>
            <person name="Jeennor S."/>
            <person name="Laoteng K."/>
        </authorList>
    </citation>
    <scope>NUCLEOTIDE SEQUENCE [LARGE SCALE GENOMIC DNA]</scope>
    <source>
        <strain evidence="3 4">BCC7051</strain>
    </source>
</reference>
<dbReference type="InterPro" id="IPR024653">
    <property type="entry name" value="Peptidase_M10/M27/M57"/>
</dbReference>
<dbReference type="Gene3D" id="3.40.390.10">
    <property type="entry name" value="Collagenase (Catalytic Domain)"/>
    <property type="match status" value="1"/>
</dbReference>
<organism evidence="3 4">
    <name type="scientific">Aspergillus oryzae</name>
    <name type="common">Yellow koji mold</name>
    <dbReference type="NCBI Taxonomy" id="5062"/>
    <lineage>
        <taxon>Eukaryota</taxon>
        <taxon>Fungi</taxon>
        <taxon>Dikarya</taxon>
        <taxon>Ascomycota</taxon>
        <taxon>Pezizomycotina</taxon>
        <taxon>Eurotiomycetes</taxon>
        <taxon>Eurotiomycetidae</taxon>
        <taxon>Eurotiales</taxon>
        <taxon>Aspergillaceae</taxon>
        <taxon>Aspergillus</taxon>
        <taxon>Aspergillus subgen. Circumdati</taxon>
    </lineage>
</organism>
<dbReference type="Proteomes" id="UP000190312">
    <property type="component" value="Unassembled WGS sequence"/>
</dbReference>
<dbReference type="AlphaFoldDB" id="A0A1S9DW95"/>
<protein>
    <submittedName>
        <fullName evidence="3">Peptidase, metallopeptidase M10/M27/M57</fullName>
    </submittedName>
    <submittedName>
        <fullName evidence="2">Unnamed protein product</fullName>
    </submittedName>
</protein>
<dbReference type="InterPro" id="IPR024079">
    <property type="entry name" value="MetalloPept_cat_dom_sf"/>
</dbReference>
<proteinExistence type="predicted"/>
<evidence type="ECO:0000313" key="4">
    <source>
        <dbReference type="Proteomes" id="UP000190312"/>
    </source>
</evidence>
<dbReference type="Proteomes" id="UP001165205">
    <property type="component" value="Unassembled WGS sequence"/>
</dbReference>